<keyword evidence="3" id="KW-0812">Transmembrane</keyword>
<dbReference type="Proteomes" id="UP001190700">
    <property type="component" value="Unassembled WGS sequence"/>
</dbReference>
<dbReference type="InterPro" id="IPR032675">
    <property type="entry name" value="LRR_dom_sf"/>
</dbReference>
<feature type="region of interest" description="Disordered" evidence="2">
    <location>
        <begin position="411"/>
        <end position="449"/>
    </location>
</feature>
<accession>A0AAE0H2L1</accession>
<reference evidence="5 6" key="1">
    <citation type="journal article" date="2015" name="Genome Biol. Evol.">
        <title>Comparative Genomics of a Bacterivorous Green Alga Reveals Evolutionary Causalities and Consequences of Phago-Mixotrophic Mode of Nutrition.</title>
        <authorList>
            <person name="Burns J.A."/>
            <person name="Paasch A."/>
            <person name="Narechania A."/>
            <person name="Kim E."/>
        </authorList>
    </citation>
    <scope>NUCLEOTIDE SEQUENCE [LARGE SCALE GENOMIC DNA]</scope>
    <source>
        <strain evidence="5 6">PLY_AMNH</strain>
    </source>
</reference>
<dbReference type="Pfam" id="PF20700">
    <property type="entry name" value="Mutator"/>
    <property type="match status" value="1"/>
</dbReference>
<keyword evidence="6" id="KW-1185">Reference proteome</keyword>
<name>A0AAE0H2L1_9CHLO</name>
<evidence type="ECO:0000259" key="4">
    <source>
        <dbReference type="Pfam" id="PF20700"/>
    </source>
</evidence>
<feature type="domain" description="Mutator-like transposase" evidence="4">
    <location>
        <begin position="2"/>
        <end position="344"/>
    </location>
</feature>
<comment type="subcellular location">
    <subcellularLocation>
        <location evidence="1">Cytoplasm</location>
        <location evidence="1">Cytoskeleton</location>
        <location evidence="1">Cilium axoneme</location>
    </subcellularLocation>
</comment>
<dbReference type="SUPFAM" id="SSF52058">
    <property type="entry name" value="L domain-like"/>
    <property type="match status" value="1"/>
</dbReference>
<proteinExistence type="predicted"/>
<dbReference type="PANTHER" id="PTHR48009:SF4">
    <property type="entry name" value="LEUCINE-RICH REPEAT (LRR) FAMILY PROTEIN"/>
    <property type="match status" value="1"/>
</dbReference>
<protein>
    <recommendedName>
        <fullName evidence="4">Mutator-like transposase domain-containing protein</fullName>
    </recommendedName>
</protein>
<dbReference type="GO" id="GO:0005930">
    <property type="term" value="C:axoneme"/>
    <property type="evidence" value="ECO:0007669"/>
    <property type="project" value="UniProtKB-SubCell"/>
</dbReference>
<feature type="transmembrane region" description="Helical" evidence="3">
    <location>
        <begin position="478"/>
        <end position="500"/>
    </location>
</feature>
<organism evidence="5 6">
    <name type="scientific">Cymbomonas tetramitiformis</name>
    <dbReference type="NCBI Taxonomy" id="36881"/>
    <lineage>
        <taxon>Eukaryota</taxon>
        <taxon>Viridiplantae</taxon>
        <taxon>Chlorophyta</taxon>
        <taxon>Pyramimonadophyceae</taxon>
        <taxon>Pyramimonadales</taxon>
        <taxon>Pyramimonadaceae</taxon>
        <taxon>Cymbomonas</taxon>
    </lineage>
</organism>
<comment type="caution">
    <text evidence="5">The sequence shown here is derived from an EMBL/GenBank/DDBJ whole genome shotgun (WGS) entry which is preliminary data.</text>
</comment>
<evidence type="ECO:0000256" key="1">
    <source>
        <dbReference type="ARBA" id="ARBA00004430"/>
    </source>
</evidence>
<keyword evidence="3" id="KW-0472">Membrane</keyword>
<dbReference type="EMBL" id="LGRX02000358">
    <property type="protein sequence ID" value="KAK3288788.1"/>
    <property type="molecule type" value="Genomic_DNA"/>
</dbReference>
<sequence>MKCTVCCEQVQLPTSRRLDKDKTYEVNLLHALGEQNAGLQPAKVEKFFTTLGVDYQLHRTAHGQLQRRVGQAVTAMATESCEAVLLQESKLAQDKGDIVEDVVQLSTTGDCAWPNRGSGRSYASFCGMFVLVGALTKRILSTSIFDKMCYTCEQAEKKPLGEDGQRLAPPAHDCWRGARGINCESNPDWRGASKSMEAAGAVLCVKSIGAYDFPQPCGITAARVAKFTADEDSNMIAAINDPVGAVPRRLQPVEKLSDPNHLQKLLYKNLEELRKEKKWSGGTLSKTVIDYFNKVYRYVIKSVAVIEDIPGFETDDEKAEWISGALLNIVDHAFNIDPTHASCRRYRAPRPDGTFYPWCGVESCKPDWKIHLPHGKFLVRDDPPGHYQAVREVFEKFARKETILKQLHNTDTNTNESINGMVPLDDEMDGKRERSSAARRSYAGKSRRLRTRLEKAGRNAVPGSVYLSLRKKGPRKPFGGGIVIVVMARMTTTVVLMFLLGTLPFGTSTRLDNTSEFHKCLLTPPSCNQLVIYSNSITGPLPTELGLLTSLQDLEISSNSITGPLPTELGLLTSLEEL</sequence>
<dbReference type="AlphaFoldDB" id="A0AAE0H2L1"/>
<keyword evidence="3" id="KW-1133">Transmembrane helix</keyword>
<evidence type="ECO:0000313" key="5">
    <source>
        <dbReference type="EMBL" id="KAK3288788.1"/>
    </source>
</evidence>
<evidence type="ECO:0000313" key="6">
    <source>
        <dbReference type="Proteomes" id="UP001190700"/>
    </source>
</evidence>
<dbReference type="PANTHER" id="PTHR48009">
    <property type="entry name" value="LEUCINE-RICH REPEAT (LRR) FAMILY PROTEIN"/>
    <property type="match status" value="1"/>
</dbReference>
<evidence type="ECO:0000256" key="2">
    <source>
        <dbReference type="SAM" id="MobiDB-lite"/>
    </source>
</evidence>
<dbReference type="Gene3D" id="3.80.10.10">
    <property type="entry name" value="Ribonuclease Inhibitor"/>
    <property type="match status" value="1"/>
</dbReference>
<evidence type="ECO:0000256" key="3">
    <source>
        <dbReference type="SAM" id="Phobius"/>
    </source>
</evidence>
<gene>
    <name evidence="5" type="ORF">CYMTET_3748</name>
</gene>
<dbReference type="InterPro" id="IPR049012">
    <property type="entry name" value="Mutator_transp_dom"/>
</dbReference>
<dbReference type="InterPro" id="IPR053213">
    <property type="entry name" value="RLP29"/>
</dbReference>